<dbReference type="Proteomes" id="UP000270094">
    <property type="component" value="Unassembled WGS sequence"/>
</dbReference>
<sequence length="32" mass="3590">MTIIKIAEIAVTEIRMANVQTEVGRERTATMI</sequence>
<reference evidence="1 2" key="1">
    <citation type="submission" date="2018-11" db="EMBL/GenBank/DDBJ databases">
        <authorList>
            <consortium name="Pathogen Informatics"/>
        </authorList>
    </citation>
    <scope>NUCLEOTIDE SEQUENCE [LARGE SCALE GENOMIC DNA]</scope>
</reference>
<proteinExistence type="predicted"/>
<name>A0A3P7IYZ7_STRVU</name>
<keyword evidence="2" id="KW-1185">Reference proteome</keyword>
<accession>A0A3P7IYZ7</accession>
<evidence type="ECO:0000313" key="1">
    <source>
        <dbReference type="EMBL" id="VDM70914.1"/>
    </source>
</evidence>
<gene>
    <name evidence="1" type="ORF">SVUK_LOCUS5912</name>
</gene>
<organism evidence="1 2">
    <name type="scientific">Strongylus vulgaris</name>
    <name type="common">Blood worm</name>
    <dbReference type="NCBI Taxonomy" id="40348"/>
    <lineage>
        <taxon>Eukaryota</taxon>
        <taxon>Metazoa</taxon>
        <taxon>Ecdysozoa</taxon>
        <taxon>Nematoda</taxon>
        <taxon>Chromadorea</taxon>
        <taxon>Rhabditida</taxon>
        <taxon>Rhabditina</taxon>
        <taxon>Rhabditomorpha</taxon>
        <taxon>Strongyloidea</taxon>
        <taxon>Strongylidae</taxon>
        <taxon>Strongylus</taxon>
    </lineage>
</organism>
<evidence type="ECO:0000313" key="2">
    <source>
        <dbReference type="Proteomes" id="UP000270094"/>
    </source>
</evidence>
<dbReference type="EMBL" id="UYYB01018138">
    <property type="protein sequence ID" value="VDM70914.1"/>
    <property type="molecule type" value="Genomic_DNA"/>
</dbReference>
<protein>
    <submittedName>
        <fullName evidence="1">Uncharacterized protein</fullName>
    </submittedName>
</protein>
<dbReference type="AlphaFoldDB" id="A0A3P7IYZ7"/>